<evidence type="ECO:0000256" key="14">
    <source>
        <dbReference type="PROSITE-ProRule" id="PRU00175"/>
    </source>
</evidence>
<keyword evidence="10" id="KW-0862">Zinc</keyword>
<dbReference type="EMBL" id="NKQK01000008">
    <property type="protein sequence ID" value="PSS24558.1"/>
    <property type="molecule type" value="Genomic_DNA"/>
</dbReference>
<comment type="similarity">
    <text evidence="13">Belongs to the RING-type zinc finger family. ATL subfamily.</text>
</comment>
<dbReference type="InterPro" id="IPR013083">
    <property type="entry name" value="Znf_RING/FYVE/PHD"/>
</dbReference>
<dbReference type="PANTHER" id="PTHR46913:SF22">
    <property type="entry name" value="RING-TYPE E3 UBIQUITIN TRANSFERASE"/>
    <property type="match status" value="1"/>
</dbReference>
<evidence type="ECO:0000256" key="9">
    <source>
        <dbReference type="ARBA" id="ARBA00022786"/>
    </source>
</evidence>
<dbReference type="Gene3D" id="3.30.40.10">
    <property type="entry name" value="Zinc/RING finger domain, C3HC4 (zinc finger)"/>
    <property type="match status" value="1"/>
</dbReference>
<evidence type="ECO:0000256" key="6">
    <source>
        <dbReference type="ARBA" id="ARBA00022692"/>
    </source>
</evidence>
<name>A0A2R6RAK7_ACTCC</name>
<dbReference type="Proteomes" id="UP000241394">
    <property type="component" value="Chromosome LG8"/>
</dbReference>
<evidence type="ECO:0000313" key="18">
    <source>
        <dbReference type="EMBL" id="PSS24558.1"/>
    </source>
</evidence>
<evidence type="ECO:0000256" key="16">
    <source>
        <dbReference type="SAM" id="Phobius"/>
    </source>
</evidence>
<dbReference type="GO" id="GO:0016567">
    <property type="term" value="P:protein ubiquitination"/>
    <property type="evidence" value="ECO:0007669"/>
    <property type="project" value="UniProtKB-UniPathway"/>
</dbReference>
<keyword evidence="7" id="KW-0479">Metal-binding</keyword>
<dbReference type="FunCoup" id="A0A2R6RAK7">
    <property type="interactions" value="351"/>
</dbReference>
<dbReference type="GO" id="GO:0016020">
    <property type="term" value="C:membrane"/>
    <property type="evidence" value="ECO:0007669"/>
    <property type="project" value="UniProtKB-SubCell"/>
</dbReference>
<dbReference type="SMART" id="SM00184">
    <property type="entry name" value="RING"/>
    <property type="match status" value="1"/>
</dbReference>
<dbReference type="Gramene" id="PSS24558">
    <property type="protein sequence ID" value="PSS24558"/>
    <property type="gene ID" value="CEY00_Acc09382"/>
</dbReference>
<comment type="catalytic activity">
    <reaction evidence="1">
        <text>S-ubiquitinyl-[E2 ubiquitin-conjugating enzyme]-L-cysteine + [acceptor protein]-L-lysine = [E2 ubiquitin-conjugating enzyme]-L-cysteine + N(6)-ubiquitinyl-[acceptor protein]-L-lysine.</text>
        <dbReference type="EC" id="2.3.2.27"/>
    </reaction>
</comment>
<sequence>MGSIGSPNSWAPYDTYRDCSQGICSIYCPQWCYIIFPPPPPFSPDDDSGTNFSPLIIAVIGILASAFLLVAYYTIIAKYCGRRGANESLTTEFEANQSQLNHDQWQVPPAGLDESLIKSITICQYRRGDGLVEGTECAVCLSEFIDDESLRLLPKCNHAFHLPCIDTWLKSHSNCPLCRANVVSINPLPPPPQSTQNLSTLNVSSLEIQSRNDLILVVDDSQRGHTEEVVVSLDSDCSPKNSQEGLQQFRRSISLGSFPSKRRLLVSDILHISEYDEDWEREKEREIHQSSTGVGSSRGFGGEKGFPNDGNEVLEMKRSVSTGRFTFTRHDKGKNCIIPI</sequence>
<dbReference type="FunFam" id="3.30.40.10:FF:000233">
    <property type="entry name" value="RING-H2 finger protein ATL54"/>
    <property type="match status" value="1"/>
</dbReference>
<evidence type="ECO:0000256" key="5">
    <source>
        <dbReference type="ARBA" id="ARBA00022679"/>
    </source>
</evidence>
<feature type="region of interest" description="Disordered" evidence="15">
    <location>
        <begin position="283"/>
        <end position="311"/>
    </location>
</feature>
<evidence type="ECO:0000313" key="19">
    <source>
        <dbReference type="Proteomes" id="UP000241394"/>
    </source>
</evidence>
<comment type="subcellular location">
    <subcellularLocation>
        <location evidence="2">Membrane</location>
        <topology evidence="2">Single-pass membrane protein</topology>
    </subcellularLocation>
</comment>
<evidence type="ECO:0000256" key="1">
    <source>
        <dbReference type="ARBA" id="ARBA00000900"/>
    </source>
</evidence>
<feature type="transmembrane region" description="Helical" evidence="16">
    <location>
        <begin position="52"/>
        <end position="75"/>
    </location>
</feature>
<organism evidence="18 19">
    <name type="scientific">Actinidia chinensis var. chinensis</name>
    <name type="common">Chinese soft-hair kiwi</name>
    <dbReference type="NCBI Taxonomy" id="1590841"/>
    <lineage>
        <taxon>Eukaryota</taxon>
        <taxon>Viridiplantae</taxon>
        <taxon>Streptophyta</taxon>
        <taxon>Embryophyta</taxon>
        <taxon>Tracheophyta</taxon>
        <taxon>Spermatophyta</taxon>
        <taxon>Magnoliopsida</taxon>
        <taxon>eudicotyledons</taxon>
        <taxon>Gunneridae</taxon>
        <taxon>Pentapetalae</taxon>
        <taxon>asterids</taxon>
        <taxon>Ericales</taxon>
        <taxon>Actinidiaceae</taxon>
        <taxon>Actinidia</taxon>
    </lineage>
</organism>
<feature type="domain" description="RING-type" evidence="17">
    <location>
        <begin position="137"/>
        <end position="179"/>
    </location>
</feature>
<keyword evidence="12 16" id="KW-0472">Membrane</keyword>
<dbReference type="SMART" id="SM01197">
    <property type="entry name" value="FANCL_C"/>
    <property type="match status" value="1"/>
</dbReference>
<evidence type="ECO:0000256" key="7">
    <source>
        <dbReference type="ARBA" id="ARBA00022723"/>
    </source>
</evidence>
<evidence type="ECO:0000259" key="17">
    <source>
        <dbReference type="PROSITE" id="PS50089"/>
    </source>
</evidence>
<gene>
    <name evidence="18" type="ORF">CEY00_Acc09382</name>
</gene>
<dbReference type="SUPFAM" id="SSF57850">
    <property type="entry name" value="RING/U-box"/>
    <property type="match status" value="1"/>
</dbReference>
<evidence type="ECO:0000256" key="2">
    <source>
        <dbReference type="ARBA" id="ARBA00004167"/>
    </source>
</evidence>
<protein>
    <recommendedName>
        <fullName evidence="4">RING-type E3 ubiquitin transferase</fullName>
        <ecNumber evidence="4">2.3.2.27</ecNumber>
    </recommendedName>
</protein>
<dbReference type="GO" id="GO:0061630">
    <property type="term" value="F:ubiquitin protein ligase activity"/>
    <property type="evidence" value="ECO:0007669"/>
    <property type="project" value="UniProtKB-EC"/>
</dbReference>
<dbReference type="Pfam" id="PF13639">
    <property type="entry name" value="zf-RING_2"/>
    <property type="match status" value="1"/>
</dbReference>
<evidence type="ECO:0000256" key="4">
    <source>
        <dbReference type="ARBA" id="ARBA00012483"/>
    </source>
</evidence>
<dbReference type="OrthoDB" id="9984778at2759"/>
<dbReference type="InterPro" id="IPR044600">
    <property type="entry name" value="ATL1/ATL16-like"/>
</dbReference>
<dbReference type="STRING" id="1590841.A0A2R6RAK7"/>
<dbReference type="AlphaFoldDB" id="A0A2R6RAK7"/>
<evidence type="ECO:0000256" key="11">
    <source>
        <dbReference type="ARBA" id="ARBA00022989"/>
    </source>
</evidence>
<proteinExistence type="inferred from homology"/>
<evidence type="ECO:0000256" key="13">
    <source>
        <dbReference type="ARBA" id="ARBA00024209"/>
    </source>
</evidence>
<dbReference type="GO" id="GO:0008270">
    <property type="term" value="F:zinc ion binding"/>
    <property type="evidence" value="ECO:0007669"/>
    <property type="project" value="UniProtKB-KW"/>
</dbReference>
<comment type="caution">
    <text evidence="18">The sequence shown here is derived from an EMBL/GenBank/DDBJ whole genome shotgun (WGS) entry which is preliminary data.</text>
</comment>
<dbReference type="OMA" id="QWCYFLL"/>
<accession>A0A2R6RAK7</accession>
<dbReference type="PROSITE" id="PS50089">
    <property type="entry name" value="ZF_RING_2"/>
    <property type="match status" value="1"/>
</dbReference>
<evidence type="ECO:0000256" key="12">
    <source>
        <dbReference type="ARBA" id="ARBA00023136"/>
    </source>
</evidence>
<reference evidence="18 19" key="1">
    <citation type="submission" date="2017-07" db="EMBL/GenBank/DDBJ databases">
        <title>An improved, manually edited Actinidia chinensis var. chinensis (kiwifruit) genome highlights the challenges associated with draft genomes and gene prediction in plants.</title>
        <authorList>
            <person name="Pilkington S."/>
            <person name="Crowhurst R."/>
            <person name="Hilario E."/>
            <person name="Nardozza S."/>
            <person name="Fraser L."/>
            <person name="Peng Y."/>
            <person name="Gunaseelan K."/>
            <person name="Simpson R."/>
            <person name="Tahir J."/>
            <person name="Deroles S."/>
            <person name="Templeton K."/>
            <person name="Luo Z."/>
            <person name="Davy M."/>
            <person name="Cheng C."/>
            <person name="Mcneilage M."/>
            <person name="Scaglione D."/>
            <person name="Liu Y."/>
            <person name="Zhang Q."/>
            <person name="Datson P."/>
            <person name="De Silva N."/>
            <person name="Gardiner S."/>
            <person name="Bassett H."/>
            <person name="Chagne D."/>
            <person name="Mccallum J."/>
            <person name="Dzierzon H."/>
            <person name="Deng C."/>
            <person name="Wang Y.-Y."/>
            <person name="Barron N."/>
            <person name="Manako K."/>
            <person name="Bowen J."/>
            <person name="Foster T."/>
            <person name="Erridge Z."/>
            <person name="Tiffin H."/>
            <person name="Waite C."/>
            <person name="Davies K."/>
            <person name="Grierson E."/>
            <person name="Laing W."/>
            <person name="Kirk R."/>
            <person name="Chen X."/>
            <person name="Wood M."/>
            <person name="Montefiori M."/>
            <person name="Brummell D."/>
            <person name="Schwinn K."/>
            <person name="Catanach A."/>
            <person name="Fullerton C."/>
            <person name="Li D."/>
            <person name="Meiyalaghan S."/>
            <person name="Nieuwenhuizen N."/>
            <person name="Read N."/>
            <person name="Prakash R."/>
            <person name="Hunter D."/>
            <person name="Zhang H."/>
            <person name="Mckenzie M."/>
            <person name="Knabel M."/>
            <person name="Harris A."/>
            <person name="Allan A."/>
            <person name="Chen A."/>
            <person name="Janssen B."/>
            <person name="Plunkett B."/>
            <person name="Dwamena C."/>
            <person name="Voogd C."/>
            <person name="Leif D."/>
            <person name="Lafferty D."/>
            <person name="Souleyre E."/>
            <person name="Varkonyi-Gasic E."/>
            <person name="Gambi F."/>
            <person name="Hanley J."/>
            <person name="Yao J.-L."/>
            <person name="Cheung J."/>
            <person name="David K."/>
            <person name="Warren B."/>
            <person name="Marsh K."/>
            <person name="Snowden K."/>
            <person name="Lin-Wang K."/>
            <person name="Brian L."/>
            <person name="Martinez-Sanchez M."/>
            <person name="Wang M."/>
            <person name="Ileperuma N."/>
            <person name="Macnee N."/>
            <person name="Campin R."/>
            <person name="Mcatee P."/>
            <person name="Drummond R."/>
            <person name="Espley R."/>
            <person name="Ireland H."/>
            <person name="Wu R."/>
            <person name="Atkinson R."/>
            <person name="Karunairetnam S."/>
            <person name="Bulley S."/>
            <person name="Chunkath S."/>
            <person name="Hanley Z."/>
            <person name="Storey R."/>
            <person name="Thrimawithana A."/>
            <person name="Thomson S."/>
            <person name="David C."/>
            <person name="Testolin R."/>
        </authorList>
    </citation>
    <scope>NUCLEOTIDE SEQUENCE [LARGE SCALE GENOMIC DNA]</scope>
    <source>
        <strain evidence="19">cv. Red5</strain>
        <tissue evidence="18">Young leaf</tissue>
    </source>
</reference>
<dbReference type="InterPro" id="IPR001841">
    <property type="entry name" value="Znf_RING"/>
</dbReference>
<evidence type="ECO:0000256" key="3">
    <source>
        <dbReference type="ARBA" id="ARBA00004906"/>
    </source>
</evidence>
<keyword evidence="9" id="KW-0833">Ubl conjugation pathway</keyword>
<evidence type="ECO:0000256" key="15">
    <source>
        <dbReference type="SAM" id="MobiDB-lite"/>
    </source>
</evidence>
<dbReference type="UniPathway" id="UPA00143"/>
<dbReference type="InParanoid" id="A0A2R6RAK7"/>
<evidence type="ECO:0000256" key="8">
    <source>
        <dbReference type="ARBA" id="ARBA00022771"/>
    </source>
</evidence>
<keyword evidence="19" id="KW-1185">Reference proteome</keyword>
<comment type="pathway">
    <text evidence="3">Protein modification; protein ubiquitination.</text>
</comment>
<dbReference type="PANTHER" id="PTHR46913">
    <property type="entry name" value="RING-H2 FINGER PROTEIN ATL16"/>
    <property type="match status" value="1"/>
</dbReference>
<keyword evidence="8 14" id="KW-0863">Zinc-finger</keyword>
<evidence type="ECO:0000256" key="10">
    <source>
        <dbReference type="ARBA" id="ARBA00022833"/>
    </source>
</evidence>
<keyword evidence="6 16" id="KW-0812">Transmembrane</keyword>
<reference evidence="19" key="2">
    <citation type="journal article" date="2018" name="BMC Genomics">
        <title>A manually annotated Actinidia chinensis var. chinensis (kiwifruit) genome highlights the challenges associated with draft genomes and gene prediction in plants.</title>
        <authorList>
            <person name="Pilkington S.M."/>
            <person name="Crowhurst R."/>
            <person name="Hilario E."/>
            <person name="Nardozza S."/>
            <person name="Fraser L."/>
            <person name="Peng Y."/>
            <person name="Gunaseelan K."/>
            <person name="Simpson R."/>
            <person name="Tahir J."/>
            <person name="Deroles S.C."/>
            <person name="Templeton K."/>
            <person name="Luo Z."/>
            <person name="Davy M."/>
            <person name="Cheng C."/>
            <person name="McNeilage M."/>
            <person name="Scaglione D."/>
            <person name="Liu Y."/>
            <person name="Zhang Q."/>
            <person name="Datson P."/>
            <person name="De Silva N."/>
            <person name="Gardiner S.E."/>
            <person name="Bassett H."/>
            <person name="Chagne D."/>
            <person name="McCallum J."/>
            <person name="Dzierzon H."/>
            <person name="Deng C."/>
            <person name="Wang Y.Y."/>
            <person name="Barron L."/>
            <person name="Manako K."/>
            <person name="Bowen J."/>
            <person name="Foster T.M."/>
            <person name="Erridge Z.A."/>
            <person name="Tiffin H."/>
            <person name="Waite C.N."/>
            <person name="Davies K.M."/>
            <person name="Grierson E.P."/>
            <person name="Laing W.A."/>
            <person name="Kirk R."/>
            <person name="Chen X."/>
            <person name="Wood M."/>
            <person name="Montefiori M."/>
            <person name="Brummell D.A."/>
            <person name="Schwinn K.E."/>
            <person name="Catanach A."/>
            <person name="Fullerton C."/>
            <person name="Li D."/>
            <person name="Meiyalaghan S."/>
            <person name="Nieuwenhuizen N."/>
            <person name="Read N."/>
            <person name="Prakash R."/>
            <person name="Hunter D."/>
            <person name="Zhang H."/>
            <person name="McKenzie M."/>
            <person name="Knabel M."/>
            <person name="Harris A."/>
            <person name="Allan A.C."/>
            <person name="Gleave A."/>
            <person name="Chen A."/>
            <person name="Janssen B.J."/>
            <person name="Plunkett B."/>
            <person name="Ampomah-Dwamena C."/>
            <person name="Voogd C."/>
            <person name="Leif D."/>
            <person name="Lafferty D."/>
            <person name="Souleyre E.J.F."/>
            <person name="Varkonyi-Gasic E."/>
            <person name="Gambi F."/>
            <person name="Hanley J."/>
            <person name="Yao J.L."/>
            <person name="Cheung J."/>
            <person name="David K.M."/>
            <person name="Warren B."/>
            <person name="Marsh K."/>
            <person name="Snowden K.C."/>
            <person name="Lin-Wang K."/>
            <person name="Brian L."/>
            <person name="Martinez-Sanchez M."/>
            <person name="Wang M."/>
            <person name="Ileperuma N."/>
            <person name="Macnee N."/>
            <person name="Campin R."/>
            <person name="McAtee P."/>
            <person name="Drummond R.S.M."/>
            <person name="Espley R.V."/>
            <person name="Ireland H.S."/>
            <person name="Wu R."/>
            <person name="Atkinson R.G."/>
            <person name="Karunairetnam S."/>
            <person name="Bulley S."/>
            <person name="Chunkath S."/>
            <person name="Hanley Z."/>
            <person name="Storey R."/>
            <person name="Thrimawithana A.H."/>
            <person name="Thomson S."/>
            <person name="David C."/>
            <person name="Testolin R."/>
            <person name="Huang H."/>
            <person name="Hellens R.P."/>
            <person name="Schaffer R.J."/>
        </authorList>
    </citation>
    <scope>NUCLEOTIDE SEQUENCE [LARGE SCALE GENOMIC DNA]</scope>
    <source>
        <strain evidence="19">cv. Red5</strain>
    </source>
</reference>
<keyword evidence="11 16" id="KW-1133">Transmembrane helix</keyword>
<dbReference type="CDD" id="cd16461">
    <property type="entry name" value="RING-H2_EL5-like"/>
    <property type="match status" value="1"/>
</dbReference>
<keyword evidence="5" id="KW-0808">Transferase</keyword>
<dbReference type="EC" id="2.3.2.27" evidence="4"/>